<name>W0DLC0_9GAMM</name>
<dbReference type="EC" id="2.7.7.65" evidence="2"/>
<feature type="transmembrane region" description="Helical" evidence="4">
    <location>
        <begin position="71"/>
        <end position="89"/>
    </location>
</feature>
<evidence type="ECO:0000256" key="2">
    <source>
        <dbReference type="ARBA" id="ARBA00012528"/>
    </source>
</evidence>
<dbReference type="STRING" id="713585.THITH_15175"/>
<dbReference type="NCBIfam" id="TIGR00254">
    <property type="entry name" value="GGDEF"/>
    <property type="match status" value="1"/>
</dbReference>
<feature type="transmembrane region" description="Helical" evidence="4">
    <location>
        <begin position="148"/>
        <end position="167"/>
    </location>
</feature>
<evidence type="ECO:0000313" key="7">
    <source>
        <dbReference type="Proteomes" id="UP000005289"/>
    </source>
</evidence>
<dbReference type="EMBL" id="CP007029">
    <property type="protein sequence ID" value="AHE99394.1"/>
    <property type="molecule type" value="Genomic_DNA"/>
</dbReference>
<comment type="catalytic activity">
    <reaction evidence="3">
        <text>2 GTP = 3',3'-c-di-GMP + 2 diphosphate</text>
        <dbReference type="Rhea" id="RHEA:24898"/>
        <dbReference type="ChEBI" id="CHEBI:33019"/>
        <dbReference type="ChEBI" id="CHEBI:37565"/>
        <dbReference type="ChEBI" id="CHEBI:58805"/>
        <dbReference type="EC" id="2.7.7.65"/>
    </reaction>
</comment>
<gene>
    <name evidence="6" type="ORF">THITH_15175</name>
</gene>
<dbReference type="AlphaFoldDB" id="W0DLC0"/>
<dbReference type="PROSITE" id="PS50887">
    <property type="entry name" value="GGDEF"/>
    <property type="match status" value="1"/>
</dbReference>
<dbReference type="InterPro" id="IPR043128">
    <property type="entry name" value="Rev_trsase/Diguanyl_cyclase"/>
</dbReference>
<keyword evidence="7" id="KW-1185">Reference proteome</keyword>
<feature type="domain" description="GGDEF" evidence="5">
    <location>
        <begin position="210"/>
        <end position="343"/>
    </location>
</feature>
<evidence type="ECO:0000256" key="3">
    <source>
        <dbReference type="ARBA" id="ARBA00034247"/>
    </source>
</evidence>
<accession>W0DLC0</accession>
<dbReference type="PANTHER" id="PTHR45138">
    <property type="entry name" value="REGULATORY COMPONENTS OF SENSORY TRANSDUCTION SYSTEM"/>
    <property type="match status" value="1"/>
</dbReference>
<dbReference type="SUPFAM" id="SSF55073">
    <property type="entry name" value="Nucleotide cyclase"/>
    <property type="match status" value="1"/>
</dbReference>
<dbReference type="KEGG" id="tti:THITH_15175"/>
<comment type="cofactor">
    <cofactor evidence="1">
        <name>Mg(2+)</name>
        <dbReference type="ChEBI" id="CHEBI:18420"/>
    </cofactor>
</comment>
<dbReference type="Proteomes" id="UP000005289">
    <property type="component" value="Chromosome"/>
</dbReference>
<feature type="transmembrane region" description="Helical" evidence="4">
    <location>
        <begin position="12"/>
        <end position="33"/>
    </location>
</feature>
<dbReference type="GO" id="GO:0005886">
    <property type="term" value="C:plasma membrane"/>
    <property type="evidence" value="ECO:0007669"/>
    <property type="project" value="TreeGrafter"/>
</dbReference>
<dbReference type="SMART" id="SM00267">
    <property type="entry name" value="GGDEF"/>
    <property type="match status" value="1"/>
</dbReference>
<dbReference type="FunFam" id="3.30.70.270:FF:000001">
    <property type="entry name" value="Diguanylate cyclase domain protein"/>
    <property type="match status" value="1"/>
</dbReference>
<sequence>MPDTEQLELKGFHRTLAETLWLLLILILVYLVIPGADVDVFPIAAASAAFALMIIGFRYLNLFTREARWKLVVETLAMTLLIAFVIWHTGEQHSGLVNLYLLPIVFAALTLGRTMTLAVVGLITVLYLYGWHALLGQTFYGFEVFAHVLFQLGPFALVAYLTSMLANDMNFSRRILRDLSETDGMTGVANMRAFYMAFERELLRAQRERTELSVMMIDADNLKETNDRFGHEAGNRLIVGIVDSMSSVLRRSDLIARYGGDEFVVLLPNTGLQAAGDAAERLRRSIERMAIDVEGTPLRATVSVGYAGYPDTAHDLQELIALADQAMYRSKKAGRNRVTRYGDGVYGDMASAMA</sequence>
<dbReference type="PANTHER" id="PTHR45138:SF9">
    <property type="entry name" value="DIGUANYLATE CYCLASE DGCM-RELATED"/>
    <property type="match status" value="1"/>
</dbReference>
<keyword evidence="4" id="KW-0812">Transmembrane</keyword>
<evidence type="ECO:0000259" key="5">
    <source>
        <dbReference type="PROSITE" id="PS50887"/>
    </source>
</evidence>
<dbReference type="GO" id="GO:1902201">
    <property type="term" value="P:negative regulation of bacterial-type flagellum-dependent cell motility"/>
    <property type="evidence" value="ECO:0007669"/>
    <property type="project" value="TreeGrafter"/>
</dbReference>
<dbReference type="HOGENOM" id="CLU_000445_11_1_6"/>
<evidence type="ECO:0000313" key="6">
    <source>
        <dbReference type="EMBL" id="AHE99394.1"/>
    </source>
</evidence>
<dbReference type="CDD" id="cd01949">
    <property type="entry name" value="GGDEF"/>
    <property type="match status" value="1"/>
</dbReference>
<keyword evidence="4" id="KW-0472">Membrane</keyword>
<dbReference type="InterPro" id="IPR050469">
    <property type="entry name" value="Diguanylate_Cyclase"/>
</dbReference>
<protein>
    <recommendedName>
        <fullName evidence="2">diguanylate cyclase</fullName>
        <ecNumber evidence="2">2.7.7.65</ecNumber>
    </recommendedName>
</protein>
<dbReference type="Gene3D" id="3.30.70.270">
    <property type="match status" value="1"/>
</dbReference>
<reference evidence="6 7" key="1">
    <citation type="submission" date="2013-12" db="EMBL/GenBank/DDBJ databases">
        <authorList>
            <consortium name="DOE Joint Genome Institute"/>
            <person name="Muyzer G."/>
            <person name="Huntemann M."/>
            <person name="Han J."/>
            <person name="Chen A."/>
            <person name="Kyrpides N."/>
            <person name="Mavromatis K."/>
            <person name="Markowitz V."/>
            <person name="Palaniappan K."/>
            <person name="Ivanova N."/>
            <person name="Schaumberg A."/>
            <person name="Pati A."/>
            <person name="Liolios K."/>
            <person name="Nordberg H.P."/>
            <person name="Cantor M.N."/>
            <person name="Hua S.X."/>
            <person name="Woyke T."/>
        </authorList>
    </citation>
    <scope>NUCLEOTIDE SEQUENCE [LARGE SCALE GENOMIC DNA]</scope>
    <source>
        <strain evidence="6 7">ARh 1</strain>
    </source>
</reference>
<dbReference type="Pfam" id="PF00990">
    <property type="entry name" value="GGDEF"/>
    <property type="match status" value="1"/>
</dbReference>
<evidence type="ECO:0000256" key="1">
    <source>
        <dbReference type="ARBA" id="ARBA00001946"/>
    </source>
</evidence>
<dbReference type="InterPro" id="IPR000160">
    <property type="entry name" value="GGDEF_dom"/>
</dbReference>
<evidence type="ECO:0000256" key="4">
    <source>
        <dbReference type="SAM" id="Phobius"/>
    </source>
</evidence>
<keyword evidence="4" id="KW-1133">Transmembrane helix</keyword>
<dbReference type="InterPro" id="IPR029787">
    <property type="entry name" value="Nucleotide_cyclase"/>
</dbReference>
<feature type="transmembrane region" description="Helical" evidence="4">
    <location>
        <begin position="39"/>
        <end position="59"/>
    </location>
</feature>
<proteinExistence type="predicted"/>
<feature type="transmembrane region" description="Helical" evidence="4">
    <location>
        <begin position="119"/>
        <end position="142"/>
    </location>
</feature>
<dbReference type="GO" id="GO:0043709">
    <property type="term" value="P:cell adhesion involved in single-species biofilm formation"/>
    <property type="evidence" value="ECO:0007669"/>
    <property type="project" value="TreeGrafter"/>
</dbReference>
<dbReference type="GO" id="GO:0052621">
    <property type="term" value="F:diguanylate cyclase activity"/>
    <property type="evidence" value="ECO:0007669"/>
    <property type="project" value="UniProtKB-EC"/>
</dbReference>
<organism evidence="6 7">
    <name type="scientific">Thioalkalivibrio paradoxus ARh 1</name>
    <dbReference type="NCBI Taxonomy" id="713585"/>
    <lineage>
        <taxon>Bacteria</taxon>
        <taxon>Pseudomonadati</taxon>
        <taxon>Pseudomonadota</taxon>
        <taxon>Gammaproteobacteria</taxon>
        <taxon>Chromatiales</taxon>
        <taxon>Ectothiorhodospiraceae</taxon>
        <taxon>Thioalkalivibrio</taxon>
    </lineage>
</organism>